<organism evidence="1 2">
    <name type="scientific">Lentinus brumalis</name>
    <dbReference type="NCBI Taxonomy" id="2498619"/>
    <lineage>
        <taxon>Eukaryota</taxon>
        <taxon>Fungi</taxon>
        <taxon>Dikarya</taxon>
        <taxon>Basidiomycota</taxon>
        <taxon>Agaricomycotina</taxon>
        <taxon>Agaricomycetes</taxon>
        <taxon>Polyporales</taxon>
        <taxon>Polyporaceae</taxon>
        <taxon>Lentinus</taxon>
    </lineage>
</organism>
<sequence>MLISQSQSSTHRALACCDILEELFQHLQAGADSESRLTLSRLARVWRTFNAFFTRKLWATLPSIDPLLRILSALQVVETEQLAEEYVLTRPIKSDEWSRCLYLASFVRCIEGASSRPAVSSVWLYIAMLLGEKPLLPSVRELYWEVVSSTSAELALLVSPSLRHLSLTFKDFDQYQDHWTTGLLALLRNIVPRATNLSELHLYDLQTDDLSSVISPVGSLHQLTTLEVHGAIVDLHVLETLSRMTSLSDLTLLIELDDDSDPKFCGFPSLKRINITNNSVSAGEIIKVLATFRSKTVIDFAFNNGGGSWSSQQLLAVCRALTKRCPMLERLAATICMPGSDDLAATIAPLNGLRSLRDVELKLTGRLGAPMKYADPLFLMLAASWPCIVSLRLLSDYSDGHVSPLILLAFANACPDLRELCIPILDLPLDMVMGDVSTFPLRDHGLKIMRVQFPSEEIDDDKIFALILDRLFPNIDIDASLAPVPALHSGEWDRVLDEALKYCQLVRRNREPETDANKT</sequence>
<dbReference type="AlphaFoldDB" id="A0A371CT12"/>
<dbReference type="Gene3D" id="3.80.10.10">
    <property type="entry name" value="Ribonuclease Inhibitor"/>
    <property type="match status" value="1"/>
</dbReference>
<gene>
    <name evidence="1" type="ORF">OH76DRAFT_1487885</name>
</gene>
<keyword evidence="2" id="KW-1185">Reference proteome</keyword>
<protein>
    <recommendedName>
        <fullName evidence="3">RNI-like protein</fullName>
    </recommendedName>
</protein>
<dbReference type="EMBL" id="KZ857465">
    <property type="protein sequence ID" value="RDX43406.1"/>
    <property type="molecule type" value="Genomic_DNA"/>
</dbReference>
<dbReference type="Proteomes" id="UP000256964">
    <property type="component" value="Unassembled WGS sequence"/>
</dbReference>
<accession>A0A371CT12</accession>
<reference evidence="1 2" key="1">
    <citation type="journal article" date="2018" name="Biotechnol. Biofuels">
        <title>Integrative visual omics of the white-rot fungus Polyporus brumalis exposes the biotechnological potential of its oxidative enzymes for delignifying raw plant biomass.</title>
        <authorList>
            <person name="Miyauchi S."/>
            <person name="Rancon A."/>
            <person name="Drula E."/>
            <person name="Hage H."/>
            <person name="Chaduli D."/>
            <person name="Favel A."/>
            <person name="Grisel S."/>
            <person name="Henrissat B."/>
            <person name="Herpoel-Gimbert I."/>
            <person name="Ruiz-Duenas F.J."/>
            <person name="Chevret D."/>
            <person name="Hainaut M."/>
            <person name="Lin J."/>
            <person name="Wang M."/>
            <person name="Pangilinan J."/>
            <person name="Lipzen A."/>
            <person name="Lesage-Meessen L."/>
            <person name="Navarro D."/>
            <person name="Riley R."/>
            <person name="Grigoriev I.V."/>
            <person name="Zhou S."/>
            <person name="Raouche S."/>
            <person name="Rosso M.N."/>
        </authorList>
    </citation>
    <scope>NUCLEOTIDE SEQUENCE [LARGE SCALE GENOMIC DNA]</scope>
    <source>
        <strain evidence="1 2">BRFM 1820</strain>
    </source>
</reference>
<evidence type="ECO:0000313" key="2">
    <source>
        <dbReference type="Proteomes" id="UP000256964"/>
    </source>
</evidence>
<evidence type="ECO:0008006" key="3">
    <source>
        <dbReference type="Google" id="ProtNLM"/>
    </source>
</evidence>
<dbReference type="OrthoDB" id="2743820at2759"/>
<dbReference type="InterPro" id="IPR032675">
    <property type="entry name" value="LRR_dom_sf"/>
</dbReference>
<proteinExistence type="predicted"/>
<evidence type="ECO:0000313" key="1">
    <source>
        <dbReference type="EMBL" id="RDX43406.1"/>
    </source>
</evidence>
<dbReference type="SUPFAM" id="SSF52047">
    <property type="entry name" value="RNI-like"/>
    <property type="match status" value="1"/>
</dbReference>
<name>A0A371CT12_9APHY</name>